<reference evidence="1" key="1">
    <citation type="journal article" date="2008" name="Nature">
        <title>The amphioxus genome and the evolution of the chordate karyotype.</title>
        <authorList>
            <consortium name="US DOE Joint Genome Institute (JGI-PGF)"/>
            <person name="Putnam N.H."/>
            <person name="Butts T."/>
            <person name="Ferrier D.E.K."/>
            <person name="Furlong R.F."/>
            <person name="Hellsten U."/>
            <person name="Kawashima T."/>
            <person name="Robinson-Rechavi M."/>
            <person name="Shoguchi E."/>
            <person name="Terry A."/>
            <person name="Yu J.-K."/>
            <person name="Benito-Gutierrez E.L."/>
            <person name="Dubchak I."/>
            <person name="Garcia-Fernandez J."/>
            <person name="Gibson-Brown J.J."/>
            <person name="Grigoriev I.V."/>
            <person name="Horton A.C."/>
            <person name="de Jong P.J."/>
            <person name="Jurka J."/>
            <person name="Kapitonov V.V."/>
            <person name="Kohara Y."/>
            <person name="Kuroki Y."/>
            <person name="Lindquist E."/>
            <person name="Lucas S."/>
            <person name="Osoegawa K."/>
            <person name="Pennacchio L.A."/>
            <person name="Salamov A.A."/>
            <person name="Satou Y."/>
            <person name="Sauka-Spengler T."/>
            <person name="Schmutz J."/>
            <person name="Shin-I T."/>
            <person name="Toyoda A."/>
            <person name="Bronner-Fraser M."/>
            <person name="Fujiyama A."/>
            <person name="Holland L.Z."/>
            <person name="Holland P.W.H."/>
            <person name="Satoh N."/>
            <person name="Rokhsar D.S."/>
        </authorList>
    </citation>
    <scope>NUCLEOTIDE SEQUENCE [LARGE SCALE GENOMIC DNA]</scope>
    <source>
        <strain evidence="1">S238N-H82</strain>
        <tissue evidence="1">Testes</tissue>
    </source>
</reference>
<dbReference type="InParanoid" id="C3YKK2"/>
<sequence>YVILVQARSFNLLGTGEHHWRTCRTATRGTVGQGRGAAGRVGCSKTTRGSNCLRKCGRTGGPGRSSWASPRPTSWPNISCLSVPIIIQGIQAALETQLATRCHPSQQQAGSDSCRQRKAGLQF</sequence>
<organism>
    <name type="scientific">Branchiostoma floridae</name>
    <name type="common">Florida lancelet</name>
    <name type="synonym">Amphioxus</name>
    <dbReference type="NCBI Taxonomy" id="7739"/>
    <lineage>
        <taxon>Eukaryota</taxon>
        <taxon>Metazoa</taxon>
        <taxon>Chordata</taxon>
        <taxon>Cephalochordata</taxon>
        <taxon>Leptocardii</taxon>
        <taxon>Amphioxiformes</taxon>
        <taxon>Branchiostomatidae</taxon>
        <taxon>Branchiostoma</taxon>
    </lineage>
</organism>
<gene>
    <name evidence="1" type="ORF">BRAFLDRAFT_116972</name>
</gene>
<evidence type="ECO:0000313" key="1">
    <source>
        <dbReference type="EMBL" id="EEN59070.1"/>
    </source>
</evidence>
<name>C3YKK2_BRAFL</name>
<proteinExistence type="predicted"/>
<dbReference type="AlphaFoldDB" id="C3YKK2"/>
<protein>
    <submittedName>
        <fullName evidence="1">Uncharacterized protein</fullName>
    </submittedName>
</protein>
<dbReference type="EMBL" id="GG666523">
    <property type="protein sequence ID" value="EEN59070.1"/>
    <property type="molecule type" value="Genomic_DNA"/>
</dbReference>
<accession>C3YKK2</accession>
<feature type="non-terminal residue" evidence="1">
    <location>
        <position position="1"/>
    </location>
</feature>